<organism evidence="1 2">
    <name type="scientific">Strigamia maritima</name>
    <name type="common">European centipede</name>
    <name type="synonym">Geophilus maritimus</name>
    <dbReference type="NCBI Taxonomy" id="126957"/>
    <lineage>
        <taxon>Eukaryota</taxon>
        <taxon>Metazoa</taxon>
        <taxon>Ecdysozoa</taxon>
        <taxon>Arthropoda</taxon>
        <taxon>Myriapoda</taxon>
        <taxon>Chilopoda</taxon>
        <taxon>Pleurostigmophora</taxon>
        <taxon>Geophilomorpha</taxon>
        <taxon>Linotaeniidae</taxon>
        <taxon>Strigamia</taxon>
    </lineage>
</organism>
<evidence type="ECO:0000313" key="1">
    <source>
        <dbReference type="EnsemblMetazoa" id="SMAR009208-PA"/>
    </source>
</evidence>
<reference evidence="2" key="1">
    <citation type="submission" date="2011-05" db="EMBL/GenBank/DDBJ databases">
        <authorList>
            <person name="Richards S.R."/>
            <person name="Qu J."/>
            <person name="Jiang H."/>
            <person name="Jhangiani S.N."/>
            <person name="Agravi P."/>
            <person name="Goodspeed R."/>
            <person name="Gross S."/>
            <person name="Mandapat C."/>
            <person name="Jackson L."/>
            <person name="Mathew T."/>
            <person name="Pu L."/>
            <person name="Thornton R."/>
            <person name="Saada N."/>
            <person name="Wilczek-Boney K.B."/>
            <person name="Lee S."/>
            <person name="Kovar C."/>
            <person name="Wu Y."/>
            <person name="Scherer S.E."/>
            <person name="Worley K.C."/>
            <person name="Muzny D.M."/>
            <person name="Gibbs R."/>
        </authorList>
    </citation>
    <scope>NUCLEOTIDE SEQUENCE</scope>
    <source>
        <strain evidence="2">Brora</strain>
    </source>
</reference>
<sequence length="60" mass="6680">MSSYTSLLRVEIASMTGASTLGCAYSLDAAPPRAQGFFTFKKEIIAKPQRVFLRRRIIRG</sequence>
<dbReference type="EnsemblMetazoa" id="SMAR009208-RA">
    <property type="protein sequence ID" value="SMAR009208-PA"/>
    <property type="gene ID" value="SMAR009208"/>
</dbReference>
<evidence type="ECO:0000313" key="2">
    <source>
        <dbReference type="Proteomes" id="UP000014500"/>
    </source>
</evidence>
<dbReference type="HOGENOM" id="CLU_2944619_0_0_1"/>
<keyword evidence="2" id="KW-1185">Reference proteome</keyword>
<name>T1J6D9_STRMM</name>
<accession>T1J6D9</accession>
<proteinExistence type="predicted"/>
<dbReference type="AlphaFoldDB" id="T1J6D9"/>
<reference evidence="1" key="2">
    <citation type="submission" date="2015-02" db="UniProtKB">
        <authorList>
            <consortium name="EnsemblMetazoa"/>
        </authorList>
    </citation>
    <scope>IDENTIFICATION</scope>
</reference>
<protein>
    <submittedName>
        <fullName evidence="1">Uncharacterized protein</fullName>
    </submittedName>
</protein>
<dbReference type="EMBL" id="JH431878">
    <property type="status" value="NOT_ANNOTATED_CDS"/>
    <property type="molecule type" value="Genomic_DNA"/>
</dbReference>
<dbReference type="Proteomes" id="UP000014500">
    <property type="component" value="Unassembled WGS sequence"/>
</dbReference>